<accession>A0A6A4GG59</accession>
<feature type="region of interest" description="Disordered" evidence="1">
    <location>
        <begin position="93"/>
        <end position="113"/>
    </location>
</feature>
<dbReference type="Proteomes" id="UP000799118">
    <property type="component" value="Unassembled WGS sequence"/>
</dbReference>
<gene>
    <name evidence="2" type="ORF">BT96DRAFT_950563</name>
</gene>
<sequence length="113" mass="11772">MVSQTLSCSTLTIEALVGGAEAMMWKMGTSITLMAGAGGGAAVHGRVMSLFLASLLSSKWVQMGEAELVVHARTKTQGWLGGAIGLVFVEEDHTSEGASSKKRRGGYMQRGGP</sequence>
<dbReference type="AlphaFoldDB" id="A0A6A4GG59"/>
<evidence type="ECO:0000313" key="3">
    <source>
        <dbReference type="Proteomes" id="UP000799118"/>
    </source>
</evidence>
<proteinExistence type="predicted"/>
<evidence type="ECO:0000313" key="2">
    <source>
        <dbReference type="EMBL" id="KAE9384440.1"/>
    </source>
</evidence>
<keyword evidence="3" id="KW-1185">Reference proteome</keyword>
<protein>
    <submittedName>
        <fullName evidence="2">Uncharacterized protein</fullName>
    </submittedName>
</protein>
<reference evidence="2" key="1">
    <citation type="journal article" date="2019" name="Environ. Microbiol.">
        <title>Fungal ecological strategies reflected in gene transcription - a case study of two litter decomposers.</title>
        <authorList>
            <person name="Barbi F."/>
            <person name="Kohler A."/>
            <person name="Barry K."/>
            <person name="Baskaran P."/>
            <person name="Daum C."/>
            <person name="Fauchery L."/>
            <person name="Ihrmark K."/>
            <person name="Kuo A."/>
            <person name="LaButti K."/>
            <person name="Lipzen A."/>
            <person name="Morin E."/>
            <person name="Grigoriev I.V."/>
            <person name="Henrissat B."/>
            <person name="Lindahl B."/>
            <person name="Martin F."/>
        </authorList>
    </citation>
    <scope>NUCLEOTIDE SEQUENCE</scope>
    <source>
        <strain evidence="2">JB14</strain>
    </source>
</reference>
<evidence type="ECO:0000256" key="1">
    <source>
        <dbReference type="SAM" id="MobiDB-lite"/>
    </source>
</evidence>
<organism evidence="2 3">
    <name type="scientific">Gymnopus androsaceus JB14</name>
    <dbReference type="NCBI Taxonomy" id="1447944"/>
    <lineage>
        <taxon>Eukaryota</taxon>
        <taxon>Fungi</taxon>
        <taxon>Dikarya</taxon>
        <taxon>Basidiomycota</taxon>
        <taxon>Agaricomycotina</taxon>
        <taxon>Agaricomycetes</taxon>
        <taxon>Agaricomycetidae</taxon>
        <taxon>Agaricales</taxon>
        <taxon>Marasmiineae</taxon>
        <taxon>Omphalotaceae</taxon>
        <taxon>Gymnopus</taxon>
    </lineage>
</organism>
<dbReference type="EMBL" id="ML770145">
    <property type="protein sequence ID" value="KAE9384440.1"/>
    <property type="molecule type" value="Genomic_DNA"/>
</dbReference>
<name>A0A6A4GG59_9AGAR</name>